<evidence type="ECO:0000313" key="5">
    <source>
        <dbReference type="Proteomes" id="UP000224563"/>
    </source>
</evidence>
<dbReference type="Gene3D" id="3.40.109.10">
    <property type="entry name" value="NADH Oxidase"/>
    <property type="match status" value="2"/>
</dbReference>
<keyword evidence="2" id="KW-0560">Oxidoreductase</keyword>
<evidence type="ECO:0000259" key="3">
    <source>
        <dbReference type="Pfam" id="PF00881"/>
    </source>
</evidence>
<dbReference type="RefSeq" id="WP_031545138.1">
    <property type="nucleotide sequence ID" value="NZ_JANSWH010000051.1"/>
</dbReference>
<comment type="similarity">
    <text evidence="1">Belongs to the nitroreductase family.</text>
</comment>
<dbReference type="PANTHER" id="PTHR43673:SF10">
    <property type="entry name" value="NADH DEHYDROGENASE_NAD(P)H NITROREDUCTASE XCC3605-RELATED"/>
    <property type="match status" value="1"/>
</dbReference>
<proteinExistence type="inferred from homology"/>
<evidence type="ECO:0000313" key="4">
    <source>
        <dbReference type="EMBL" id="PHU38436.1"/>
    </source>
</evidence>
<dbReference type="PANTHER" id="PTHR43673">
    <property type="entry name" value="NAD(P)H NITROREDUCTASE YDGI-RELATED"/>
    <property type="match status" value="1"/>
</dbReference>
<comment type="caution">
    <text evidence="4">The sequence shown here is derived from an EMBL/GenBank/DDBJ whole genome shotgun (WGS) entry which is preliminary data.</text>
</comment>
<reference evidence="4 5" key="1">
    <citation type="submission" date="2017-10" db="EMBL/GenBank/DDBJ databases">
        <title>Resolving the taxonomy of Roseburia spp., Eubacterium rectale and Agathobacter spp. through phylogenomic analysis.</title>
        <authorList>
            <person name="Sheridan P.O."/>
            <person name="Walker A.W."/>
            <person name="Duncan S.H."/>
            <person name="Scott K.P."/>
            <person name="Toole P.W.O."/>
            <person name="Luis P."/>
            <person name="Flint H.J."/>
        </authorList>
    </citation>
    <scope>NUCLEOTIDE SEQUENCE [LARGE SCALE GENOMIC DNA]</scope>
    <source>
        <strain evidence="4 5">JK623</strain>
    </source>
</reference>
<dbReference type="InterPro" id="IPR029479">
    <property type="entry name" value="Nitroreductase"/>
</dbReference>
<organism evidence="4 5">
    <name type="scientific">Agathobacter ruminis</name>
    <dbReference type="NCBI Taxonomy" id="1712665"/>
    <lineage>
        <taxon>Bacteria</taxon>
        <taxon>Bacillati</taxon>
        <taxon>Bacillota</taxon>
        <taxon>Clostridia</taxon>
        <taxon>Lachnospirales</taxon>
        <taxon>Lachnospiraceae</taxon>
        <taxon>Agathobacter</taxon>
    </lineage>
</organism>
<dbReference type="InterPro" id="IPR000415">
    <property type="entry name" value="Nitroreductase-like"/>
</dbReference>
<name>A0A2G3E578_9FIRM</name>
<dbReference type="AlphaFoldDB" id="A0A2G3E578"/>
<protein>
    <submittedName>
        <fullName evidence="4">Nitroreductase</fullName>
    </submittedName>
</protein>
<feature type="domain" description="Nitroreductase" evidence="3">
    <location>
        <begin position="7"/>
        <end position="156"/>
    </location>
</feature>
<dbReference type="Pfam" id="PF00881">
    <property type="entry name" value="Nitroreductase"/>
    <property type="match status" value="1"/>
</dbReference>
<dbReference type="Proteomes" id="UP000224563">
    <property type="component" value="Unassembled WGS sequence"/>
</dbReference>
<accession>A0A2G3E578</accession>
<dbReference type="GO" id="GO:0016491">
    <property type="term" value="F:oxidoreductase activity"/>
    <property type="evidence" value="ECO:0007669"/>
    <property type="project" value="UniProtKB-KW"/>
</dbReference>
<dbReference type="SUPFAM" id="SSF55469">
    <property type="entry name" value="FMN-dependent nitroreductase-like"/>
    <property type="match status" value="1"/>
</dbReference>
<evidence type="ECO:0000256" key="1">
    <source>
        <dbReference type="ARBA" id="ARBA00007118"/>
    </source>
</evidence>
<keyword evidence="5" id="KW-1185">Reference proteome</keyword>
<reference evidence="4 5" key="2">
    <citation type="submission" date="2017-10" db="EMBL/GenBank/DDBJ databases">
        <authorList>
            <person name="Banno H."/>
            <person name="Chua N.-H."/>
        </authorList>
    </citation>
    <scope>NUCLEOTIDE SEQUENCE [LARGE SCALE GENOMIC DNA]</scope>
    <source>
        <strain evidence="4 5">JK623</strain>
    </source>
</reference>
<gene>
    <name evidence="4" type="ORF">CSX02_02560</name>
</gene>
<dbReference type="EMBL" id="PDYG01000008">
    <property type="protein sequence ID" value="PHU38436.1"/>
    <property type="molecule type" value="Genomic_DNA"/>
</dbReference>
<evidence type="ECO:0000256" key="2">
    <source>
        <dbReference type="ARBA" id="ARBA00023002"/>
    </source>
</evidence>
<sequence length="175" mass="19506">MEFKELIKERRSVRAYQEGKSISDDVIREIIEDALLAPSWKNYETSRFYVANTPERIEKVRACMPSFNQKSTANASYIITTYVKDTSGFTAGNPDNELGNKWGAYDLGLSNAYLILAAKDRGLDTLILGLRDSVELRKALDIPKTEQIAAIIAIGYGAKEPVLGARKSIDEVAHF</sequence>